<keyword evidence="2" id="KW-0413">Isomerase</keyword>
<dbReference type="Pfam" id="PF01261">
    <property type="entry name" value="AP_endonuc_2"/>
    <property type="match status" value="1"/>
</dbReference>
<feature type="domain" description="Xylose isomerase-like TIM barrel" evidence="1">
    <location>
        <begin position="22"/>
        <end position="220"/>
    </location>
</feature>
<dbReference type="InterPro" id="IPR050312">
    <property type="entry name" value="IolE/XylAMocC-like"/>
</dbReference>
<dbReference type="OMA" id="EFMPWTD"/>
<dbReference type="GO" id="GO:0016853">
    <property type="term" value="F:isomerase activity"/>
    <property type="evidence" value="ECO:0007669"/>
    <property type="project" value="UniProtKB-KW"/>
</dbReference>
<dbReference type="Proteomes" id="UP000550787">
    <property type="component" value="Unassembled WGS sequence"/>
</dbReference>
<evidence type="ECO:0000259" key="1">
    <source>
        <dbReference type="Pfam" id="PF01261"/>
    </source>
</evidence>
<dbReference type="PANTHER" id="PTHR12110:SF48">
    <property type="entry name" value="BLL3656 PROTEIN"/>
    <property type="match status" value="1"/>
</dbReference>
<comment type="caution">
    <text evidence="2">The sequence shown here is derived from an EMBL/GenBank/DDBJ whole genome shotgun (WGS) entry which is preliminary data.</text>
</comment>
<organism evidence="2 3">
    <name type="scientific">Gluconacetobacter diazotrophicus</name>
    <name type="common">Acetobacter diazotrophicus</name>
    <dbReference type="NCBI Taxonomy" id="33996"/>
    <lineage>
        <taxon>Bacteria</taxon>
        <taxon>Pseudomonadati</taxon>
        <taxon>Pseudomonadota</taxon>
        <taxon>Alphaproteobacteria</taxon>
        <taxon>Acetobacterales</taxon>
        <taxon>Acetobacteraceae</taxon>
        <taxon>Gluconacetobacter</taxon>
    </lineage>
</organism>
<sequence>MTHDLILAHLTTLSLAPPDMIRVASRTGYRGVGLRLASVTEGGTAYPLMDDPAMLQATRRAAAETGIAVHDIECVCLTPDLDVADVEPLLAAGAELGARYVIAMPCDRDRGRMADRFAALCALARPRGLGVVLGFAPGAAVSTLEAALDLVVMAGAPNGGVLVDTLHVAHSGGTLAALSALPRRLVPFVHLSDGLQAGNGSERLPPGEGALDLAGILTRLPPGTPVAIAVPMERMTREQGPEAVALHVRRATTHLLDQLAGSTVHA</sequence>
<evidence type="ECO:0000313" key="3">
    <source>
        <dbReference type="Proteomes" id="UP000550787"/>
    </source>
</evidence>
<dbReference type="EMBL" id="JABEQG010000002">
    <property type="protein sequence ID" value="MBB2155115.1"/>
    <property type="molecule type" value="Genomic_DNA"/>
</dbReference>
<accession>A0A7W4FCB4</accession>
<dbReference type="Gene3D" id="3.20.20.150">
    <property type="entry name" value="Divalent-metal-dependent TIM barrel enzymes"/>
    <property type="match status" value="1"/>
</dbReference>
<dbReference type="PANTHER" id="PTHR12110">
    <property type="entry name" value="HYDROXYPYRUVATE ISOMERASE"/>
    <property type="match status" value="1"/>
</dbReference>
<dbReference type="AlphaFoldDB" id="A0A7W4FCB4"/>
<dbReference type="SUPFAM" id="SSF51658">
    <property type="entry name" value="Xylose isomerase-like"/>
    <property type="match status" value="1"/>
</dbReference>
<proteinExistence type="predicted"/>
<dbReference type="InterPro" id="IPR013022">
    <property type="entry name" value="Xyl_isomerase-like_TIM-brl"/>
</dbReference>
<reference evidence="2 3" key="1">
    <citation type="submission" date="2020-04" db="EMBL/GenBank/DDBJ databases">
        <title>Description of novel Gluconacetobacter.</title>
        <authorList>
            <person name="Sombolestani A."/>
        </authorList>
    </citation>
    <scope>NUCLEOTIDE SEQUENCE [LARGE SCALE GENOMIC DNA]</scope>
    <source>
        <strain evidence="2 3">LMG 7603</strain>
    </source>
</reference>
<evidence type="ECO:0000313" key="2">
    <source>
        <dbReference type="EMBL" id="MBB2155115.1"/>
    </source>
</evidence>
<name>A0A7W4FCB4_GLUDI</name>
<dbReference type="InterPro" id="IPR036237">
    <property type="entry name" value="Xyl_isomerase-like_sf"/>
</dbReference>
<gene>
    <name evidence="2" type="ORF">HLH33_02120</name>
</gene>
<protein>
    <submittedName>
        <fullName evidence="2">Sugar phosphate isomerase/epimerase</fullName>
    </submittedName>
</protein>
<dbReference type="RefSeq" id="WP_012223159.1">
    <property type="nucleotide sequence ID" value="NZ_JABEQG010000002.1"/>
</dbReference>